<dbReference type="GO" id="GO:0030163">
    <property type="term" value="P:protein catabolic process"/>
    <property type="evidence" value="ECO:0007669"/>
    <property type="project" value="InterPro"/>
</dbReference>
<dbReference type="Pfam" id="PF02617">
    <property type="entry name" value="ClpS"/>
    <property type="match status" value="1"/>
</dbReference>
<evidence type="ECO:0000313" key="2">
    <source>
        <dbReference type="EMBL" id="VAX21673.1"/>
    </source>
</evidence>
<dbReference type="SUPFAM" id="SSF54736">
    <property type="entry name" value="ClpS-like"/>
    <property type="match status" value="1"/>
</dbReference>
<evidence type="ECO:0000259" key="1">
    <source>
        <dbReference type="Pfam" id="PF02617"/>
    </source>
</evidence>
<dbReference type="InterPro" id="IPR003769">
    <property type="entry name" value="ClpS_core"/>
</dbReference>
<reference evidence="2" key="1">
    <citation type="submission" date="2018-06" db="EMBL/GenBank/DDBJ databases">
        <authorList>
            <person name="Zhirakovskaya E."/>
        </authorList>
    </citation>
    <scope>NUCLEOTIDE SEQUENCE</scope>
</reference>
<dbReference type="GO" id="GO:0006508">
    <property type="term" value="P:proteolysis"/>
    <property type="evidence" value="ECO:0007669"/>
    <property type="project" value="UniProtKB-KW"/>
</dbReference>
<keyword evidence="2" id="KW-0645">Protease</keyword>
<sequence length="80" mass="8927">MEEQTTGIVDPKIEDDTSVGIPFKVILYNDDIHTFDEVIVQLIKAVGCSFEKAKDYAFTVHVKGQAIVYYGELTACLKIT</sequence>
<dbReference type="AlphaFoldDB" id="A0A3B1CAJ0"/>
<accession>A0A3B1CAJ0</accession>
<dbReference type="GO" id="GO:0008233">
    <property type="term" value="F:peptidase activity"/>
    <property type="evidence" value="ECO:0007669"/>
    <property type="project" value="UniProtKB-KW"/>
</dbReference>
<gene>
    <name evidence="2" type="ORF">MNBD_IGNAVI01-34</name>
</gene>
<organism evidence="2">
    <name type="scientific">hydrothermal vent metagenome</name>
    <dbReference type="NCBI Taxonomy" id="652676"/>
    <lineage>
        <taxon>unclassified sequences</taxon>
        <taxon>metagenomes</taxon>
        <taxon>ecological metagenomes</taxon>
    </lineage>
</organism>
<proteinExistence type="predicted"/>
<feature type="non-terminal residue" evidence="2">
    <location>
        <position position="80"/>
    </location>
</feature>
<name>A0A3B1CAJ0_9ZZZZ</name>
<keyword evidence="2" id="KW-0378">Hydrolase</keyword>
<dbReference type="EMBL" id="UOGD01000202">
    <property type="protein sequence ID" value="VAX21673.1"/>
    <property type="molecule type" value="Genomic_DNA"/>
</dbReference>
<dbReference type="Gene3D" id="3.30.1390.10">
    <property type="match status" value="1"/>
</dbReference>
<feature type="domain" description="Adaptor protein ClpS core" evidence="1">
    <location>
        <begin position="22"/>
        <end position="76"/>
    </location>
</feature>
<protein>
    <submittedName>
        <fullName evidence="2">ATP-dependent Clp protease adaptor protein ClpS, putative</fullName>
    </submittedName>
</protein>
<dbReference type="InterPro" id="IPR014719">
    <property type="entry name" value="Ribosomal_bL12_C/ClpS-like"/>
</dbReference>